<proteinExistence type="predicted"/>
<evidence type="ECO:0000313" key="4">
    <source>
        <dbReference type="Proteomes" id="UP000001225"/>
    </source>
</evidence>
<feature type="compositionally biased region" description="Basic residues" evidence="1">
    <location>
        <begin position="124"/>
        <end position="135"/>
    </location>
</feature>
<dbReference type="EMBL" id="AM902716">
    <property type="protein sequence ID" value="CAP44707.1"/>
    <property type="molecule type" value="Genomic_DNA"/>
</dbReference>
<dbReference type="STRING" id="94624.Bpet4356"/>
<keyword evidence="2" id="KW-0472">Membrane</keyword>
<accession>A9ICS8</accession>
<evidence type="ECO:0000256" key="1">
    <source>
        <dbReference type="SAM" id="MobiDB-lite"/>
    </source>
</evidence>
<reference evidence="3 4" key="1">
    <citation type="journal article" date="2008" name="BMC Genomics">
        <title>The missing link: Bordetella petrii is endowed with both the metabolic versatility of environmental bacteria and virulence traits of pathogenic Bordetellae.</title>
        <authorList>
            <person name="Gross R."/>
            <person name="Guzman C.A."/>
            <person name="Sebaihia M."/>
            <person name="Martins Dos Santos V.A."/>
            <person name="Pieper D.H."/>
            <person name="Koebnik R."/>
            <person name="Lechner M."/>
            <person name="Bartels D."/>
            <person name="Buhrmester J."/>
            <person name="Choudhuri J.V."/>
            <person name="Ebensen T."/>
            <person name="Gaigalat L."/>
            <person name="Herrmann S."/>
            <person name="Khachane A.N."/>
            <person name="Larisch C."/>
            <person name="Link S."/>
            <person name="Linke B."/>
            <person name="Meyer F."/>
            <person name="Mormann S."/>
            <person name="Nakunst D."/>
            <person name="Rueckert C."/>
            <person name="Schneiker-Bekel S."/>
            <person name="Schulze K."/>
            <person name="Vorhoelter F.J."/>
            <person name="Yevsa T."/>
            <person name="Engle J.T."/>
            <person name="Goldman W.E."/>
            <person name="Puehler A."/>
            <person name="Goebel U.B."/>
            <person name="Goesmann A."/>
            <person name="Bloecker H."/>
            <person name="Kaiser O."/>
            <person name="Martinez-Arias R."/>
        </authorList>
    </citation>
    <scope>NUCLEOTIDE SEQUENCE [LARGE SCALE GENOMIC DNA]</scope>
    <source>
        <strain evidence="4">ATCC BAA-461 / DSM 12804 / CCUG 43448 / CIP 107267 / Se-1111R</strain>
    </source>
</reference>
<dbReference type="KEGG" id="bpt:Bpet4356"/>
<keyword evidence="2" id="KW-0812">Transmembrane</keyword>
<name>A9ICS8_BORPD</name>
<sequence length="214" mass="23725">MPMNVRQPAMSPLPRHMTARYRQPRARRLMFTLRQRRWLGAGLVALFAALAWTLAGKMQVREQARPGSADTANLRGVLRPNRLCPAAMVPHAAQRQSIARHELRGRAAFSIAYPDANPRGSTRPGRRQRPARQYGRAHVRARAAGTLAVNRRMAAYLAGLVLLASCAVALNLPTRWLRAVAPAKWPLTVVGVRGAIGFGASGLLECSWRFRKRI</sequence>
<keyword evidence="2" id="KW-1133">Transmembrane helix</keyword>
<feature type="region of interest" description="Disordered" evidence="1">
    <location>
        <begin position="113"/>
        <end position="135"/>
    </location>
</feature>
<organism evidence="3 4">
    <name type="scientific">Bordetella petrii (strain ATCC BAA-461 / DSM 12804 / CCUG 43448 / CIP 107267 / Se-1111R)</name>
    <dbReference type="NCBI Taxonomy" id="340100"/>
    <lineage>
        <taxon>Bacteria</taxon>
        <taxon>Pseudomonadati</taxon>
        <taxon>Pseudomonadota</taxon>
        <taxon>Betaproteobacteria</taxon>
        <taxon>Burkholderiales</taxon>
        <taxon>Alcaligenaceae</taxon>
        <taxon>Bordetella</taxon>
    </lineage>
</organism>
<evidence type="ECO:0000313" key="3">
    <source>
        <dbReference type="EMBL" id="CAP44707.1"/>
    </source>
</evidence>
<gene>
    <name evidence="3" type="ordered locus">Bpet4356</name>
</gene>
<evidence type="ECO:0000256" key="2">
    <source>
        <dbReference type="SAM" id="Phobius"/>
    </source>
</evidence>
<dbReference type="Proteomes" id="UP000001225">
    <property type="component" value="Chromosome"/>
</dbReference>
<keyword evidence="4" id="KW-1185">Reference proteome</keyword>
<protein>
    <submittedName>
        <fullName evidence="3">Uncharacterized protein</fullName>
    </submittedName>
</protein>
<dbReference type="AlphaFoldDB" id="A9ICS8"/>
<feature type="transmembrane region" description="Helical" evidence="2">
    <location>
        <begin position="153"/>
        <end position="172"/>
    </location>
</feature>